<keyword evidence="3" id="KW-0689">Ribosomal protein</keyword>
<evidence type="ECO:0000313" key="3">
    <source>
        <dbReference type="EMBL" id="KLO18942.1"/>
    </source>
</evidence>
<proteinExistence type="inferred from homology"/>
<dbReference type="GO" id="GO:0005840">
    <property type="term" value="C:ribosome"/>
    <property type="evidence" value="ECO:0007669"/>
    <property type="project" value="UniProtKB-KW"/>
</dbReference>
<dbReference type="GO" id="GO:0140469">
    <property type="term" value="P:GCN2-mediated signaling"/>
    <property type="evidence" value="ECO:0007669"/>
    <property type="project" value="TreeGrafter"/>
</dbReference>
<evidence type="ECO:0000259" key="2">
    <source>
        <dbReference type="Pfam" id="PF01205"/>
    </source>
</evidence>
<dbReference type="InterPro" id="IPR023582">
    <property type="entry name" value="Impact"/>
</dbReference>
<protein>
    <submittedName>
        <fullName evidence="3">Ribosomal protein S5 domain 2-like protein</fullName>
    </submittedName>
</protein>
<organism evidence="3 4">
    <name type="scientific">Schizopora paradoxa</name>
    <dbReference type="NCBI Taxonomy" id="27342"/>
    <lineage>
        <taxon>Eukaryota</taxon>
        <taxon>Fungi</taxon>
        <taxon>Dikarya</taxon>
        <taxon>Basidiomycota</taxon>
        <taxon>Agaricomycotina</taxon>
        <taxon>Agaricomycetes</taxon>
        <taxon>Hymenochaetales</taxon>
        <taxon>Schizoporaceae</taxon>
        <taxon>Schizopora</taxon>
    </lineage>
</organism>
<dbReference type="InterPro" id="IPR001498">
    <property type="entry name" value="Impact_N"/>
</dbReference>
<dbReference type="Pfam" id="PF01205">
    <property type="entry name" value="Impact_N"/>
    <property type="match status" value="1"/>
</dbReference>
<dbReference type="STRING" id="27342.A0A0H2S4C4"/>
<evidence type="ECO:0000256" key="1">
    <source>
        <dbReference type="ARBA" id="ARBA00007665"/>
    </source>
</evidence>
<dbReference type="GO" id="GO:0005737">
    <property type="term" value="C:cytoplasm"/>
    <property type="evidence" value="ECO:0007669"/>
    <property type="project" value="TreeGrafter"/>
</dbReference>
<dbReference type="EMBL" id="KQ085890">
    <property type="protein sequence ID" value="KLO18942.1"/>
    <property type="molecule type" value="Genomic_DNA"/>
</dbReference>
<dbReference type="GO" id="GO:0006446">
    <property type="term" value="P:regulation of translational initiation"/>
    <property type="evidence" value="ECO:0007669"/>
    <property type="project" value="TreeGrafter"/>
</dbReference>
<dbReference type="AlphaFoldDB" id="A0A0H2S4C4"/>
<accession>A0A0H2S4C4</accession>
<gene>
    <name evidence="3" type="ORF">SCHPADRAFT_912943</name>
</gene>
<keyword evidence="3" id="KW-0687">Ribonucleoprotein</keyword>
<dbReference type="InterPro" id="IPR036956">
    <property type="entry name" value="Impact_N_sf"/>
</dbReference>
<feature type="domain" description="Impact N-terminal" evidence="2">
    <location>
        <begin position="28"/>
        <end position="146"/>
    </location>
</feature>
<dbReference type="SUPFAM" id="SSF54211">
    <property type="entry name" value="Ribosomal protein S5 domain 2-like"/>
    <property type="match status" value="1"/>
</dbReference>
<sequence>MAGTLDGYVTSSKSPPICVATSQTITDRESTFVGSIYKAASIAQAQEAIRYHTEVVNGRNKASHEIAAWRCMVLKPGRTGLQGADDDFEVKSGAQDDGENHGGRTVLMALTKEAVLDAVVIVSRWYGGVMLGPVRFTHIEICAREVARNFREIEEIETCIEELNELDEELLRLRALLPQNAGTDSSANPTSPTKPRDYRAMLLGTRDVEKAKRLVRARQNAVKSVQSILATSNSDADKTS</sequence>
<reference evidence="3 4" key="1">
    <citation type="submission" date="2015-04" db="EMBL/GenBank/DDBJ databases">
        <title>Complete genome sequence of Schizopora paradoxa KUC8140, a cosmopolitan wood degrader in East Asia.</title>
        <authorList>
            <consortium name="DOE Joint Genome Institute"/>
            <person name="Min B."/>
            <person name="Park H."/>
            <person name="Jang Y."/>
            <person name="Kim J.-J."/>
            <person name="Kim K.H."/>
            <person name="Pangilinan J."/>
            <person name="Lipzen A."/>
            <person name="Riley R."/>
            <person name="Grigoriev I.V."/>
            <person name="Spatafora J.W."/>
            <person name="Choi I.-G."/>
        </authorList>
    </citation>
    <scope>NUCLEOTIDE SEQUENCE [LARGE SCALE GENOMIC DNA]</scope>
    <source>
        <strain evidence="3 4">KUC8140</strain>
    </source>
</reference>
<dbReference type="PANTHER" id="PTHR16301">
    <property type="entry name" value="IMPACT-RELATED"/>
    <property type="match status" value="1"/>
</dbReference>
<dbReference type="PANTHER" id="PTHR16301:SF25">
    <property type="entry name" value="PROTEIN IMPACT"/>
    <property type="match status" value="1"/>
</dbReference>
<evidence type="ECO:0000313" key="4">
    <source>
        <dbReference type="Proteomes" id="UP000053477"/>
    </source>
</evidence>
<dbReference type="PROSITE" id="PS00910">
    <property type="entry name" value="UPF0029"/>
    <property type="match status" value="1"/>
</dbReference>
<keyword evidence="4" id="KW-1185">Reference proteome</keyword>
<dbReference type="OrthoDB" id="69641at2759"/>
<dbReference type="InterPro" id="IPR020568">
    <property type="entry name" value="Ribosomal_Su5_D2-typ_SF"/>
</dbReference>
<comment type="similarity">
    <text evidence="1">Belongs to the IMPACT family.</text>
</comment>
<name>A0A0H2S4C4_9AGAM</name>
<dbReference type="InParanoid" id="A0A0H2S4C4"/>
<dbReference type="Gene3D" id="3.30.230.30">
    <property type="entry name" value="Impact, N-terminal domain"/>
    <property type="match status" value="1"/>
</dbReference>
<dbReference type="Proteomes" id="UP000053477">
    <property type="component" value="Unassembled WGS sequence"/>
</dbReference>
<dbReference type="InterPro" id="IPR020569">
    <property type="entry name" value="UPF0029_Impact_CS"/>
</dbReference>